<comment type="caution">
    <text evidence="1">The sequence shown here is derived from an EMBL/GenBank/DDBJ whole genome shotgun (WGS) entry which is preliminary data.</text>
</comment>
<dbReference type="EMBL" id="JAUSVP010000001">
    <property type="protein sequence ID" value="MDQ0445960.1"/>
    <property type="molecule type" value="Genomic_DNA"/>
</dbReference>
<keyword evidence="2" id="KW-1185">Reference proteome</keyword>
<organism evidence="1 2">
    <name type="scientific">Methylobacterium aerolatum</name>
    <dbReference type="NCBI Taxonomy" id="418708"/>
    <lineage>
        <taxon>Bacteria</taxon>
        <taxon>Pseudomonadati</taxon>
        <taxon>Pseudomonadota</taxon>
        <taxon>Alphaproteobacteria</taxon>
        <taxon>Hyphomicrobiales</taxon>
        <taxon>Methylobacteriaceae</taxon>
        <taxon>Methylobacterium</taxon>
    </lineage>
</organism>
<dbReference type="InterPro" id="IPR021234">
    <property type="entry name" value="DUF2827"/>
</dbReference>
<proteinExistence type="predicted"/>
<sequence>MKAAKTLDGASAKGRGKTRLRVGVTLYIRDENQTLWENGIFQNSFFLLDLLKRSPVVEGCCIVAGGDGDPKAAKELLAFADVDVVTMAEAKDTLDLVIELSAQLDAAWVKGFAEGGGRVIAMRVANDFIIDCERMAFELPPALLISGAPYAEIWTLPAFARTCRSYYETGYRAPVRVMQHLWSPSLVERTVAEKLGGASLHYKPGKTRWSVGIIEPNICSVKTCHIPILASEVAYRLRPGAFDHIRIFNTIPLRDNGIFINFAQATQMVQDGVATFEARFPIYTILGQYADAIVSHHWENAQNYVYYEALYYGYPLIHNSDMLEGCGYRYADFDPQDGGRALIQAKQQHDLNLEAYKADGRRLIATTDPASERNIRSYSEAIWRAYTGDPDGSLPSDLPTIPSAA</sequence>
<protein>
    <recommendedName>
        <fullName evidence="3">DUF2827 domain-containing protein</fullName>
    </recommendedName>
</protein>
<gene>
    <name evidence="1" type="ORF">QO012_000438</name>
</gene>
<evidence type="ECO:0000313" key="2">
    <source>
        <dbReference type="Proteomes" id="UP001231124"/>
    </source>
</evidence>
<dbReference type="RefSeq" id="WP_238204633.1">
    <property type="nucleotide sequence ID" value="NZ_BPQE01000020.1"/>
</dbReference>
<dbReference type="Pfam" id="PF10933">
    <property type="entry name" value="DUF2827"/>
    <property type="match status" value="1"/>
</dbReference>
<accession>A0ABU0HW76</accession>
<name>A0ABU0HW76_9HYPH</name>
<reference evidence="1 2" key="1">
    <citation type="submission" date="2023-07" db="EMBL/GenBank/DDBJ databases">
        <title>Genomic Encyclopedia of Type Strains, Phase IV (KMG-IV): sequencing the most valuable type-strain genomes for metagenomic binning, comparative biology and taxonomic classification.</title>
        <authorList>
            <person name="Goeker M."/>
        </authorList>
    </citation>
    <scope>NUCLEOTIDE SEQUENCE [LARGE SCALE GENOMIC DNA]</scope>
    <source>
        <strain evidence="1 2">DSM 19013</strain>
    </source>
</reference>
<evidence type="ECO:0000313" key="1">
    <source>
        <dbReference type="EMBL" id="MDQ0445960.1"/>
    </source>
</evidence>
<dbReference type="Proteomes" id="UP001231124">
    <property type="component" value="Unassembled WGS sequence"/>
</dbReference>
<evidence type="ECO:0008006" key="3">
    <source>
        <dbReference type="Google" id="ProtNLM"/>
    </source>
</evidence>